<evidence type="ECO:0008006" key="4">
    <source>
        <dbReference type="Google" id="ProtNLM"/>
    </source>
</evidence>
<dbReference type="SUPFAM" id="SSF47769">
    <property type="entry name" value="SAM/Pointed domain"/>
    <property type="match status" value="1"/>
</dbReference>
<evidence type="ECO:0000313" key="2">
    <source>
        <dbReference type="EnsemblMetazoa" id="XP_038062992.1"/>
    </source>
</evidence>
<dbReference type="EnsemblMetazoa" id="XM_038207064.1">
    <property type="protein sequence ID" value="XP_038062992.1"/>
    <property type="gene ID" value="LOC119733670"/>
</dbReference>
<dbReference type="Proteomes" id="UP000887568">
    <property type="component" value="Unplaced"/>
</dbReference>
<dbReference type="Gene3D" id="1.10.150.50">
    <property type="entry name" value="Transcription Factor, Ets-1"/>
    <property type="match status" value="1"/>
</dbReference>
<keyword evidence="3" id="KW-1185">Reference proteome</keyword>
<dbReference type="AlphaFoldDB" id="A0A914AGZ7"/>
<dbReference type="RefSeq" id="XP_038062992.1">
    <property type="nucleotide sequence ID" value="XM_038207064.1"/>
</dbReference>
<reference evidence="2" key="1">
    <citation type="submission" date="2022-11" db="UniProtKB">
        <authorList>
            <consortium name="EnsemblMetazoa"/>
        </authorList>
    </citation>
    <scope>IDENTIFICATION</scope>
</reference>
<name>A0A914AGZ7_PATMI</name>
<proteinExistence type="predicted"/>
<accession>A0A914AGZ7</accession>
<dbReference type="GeneID" id="119733670"/>
<evidence type="ECO:0000256" key="1">
    <source>
        <dbReference type="SAM" id="MobiDB-lite"/>
    </source>
</evidence>
<dbReference type="OrthoDB" id="10053555at2759"/>
<dbReference type="InterPro" id="IPR013761">
    <property type="entry name" value="SAM/pointed_sf"/>
</dbReference>
<dbReference type="OMA" id="MSTHTEY"/>
<organism evidence="2 3">
    <name type="scientific">Patiria miniata</name>
    <name type="common">Bat star</name>
    <name type="synonym">Asterina miniata</name>
    <dbReference type="NCBI Taxonomy" id="46514"/>
    <lineage>
        <taxon>Eukaryota</taxon>
        <taxon>Metazoa</taxon>
        <taxon>Echinodermata</taxon>
        <taxon>Eleutherozoa</taxon>
        <taxon>Asterozoa</taxon>
        <taxon>Asteroidea</taxon>
        <taxon>Valvatacea</taxon>
        <taxon>Valvatida</taxon>
        <taxon>Asterinidae</taxon>
        <taxon>Patiria</taxon>
    </lineage>
</organism>
<sequence length="471" mass="53692">MPCSNYPGNDVNMEVFRTMTEEDLREVGITSFGVRRQLKLAIGKLNMPEPVEQKHADDEPVHVPKINLEEELSAISDGRDVVKHLRAGGRPSTSQRQLLVRVAVATMVEKGGNGLWPTSMQKTEMAKLITKTYPSTQDTTEGLQGHEHYYHNGAGFIEYRLKTIRTKLKPEEMQKRRRSSSTAIQPVQPGADHSEEQLTSAEALMSPKDEEMVNWMRYTPPNKENKLKHVQYLKETHEYRRQFIEGGHDQRTATDILNMFPRFQDYPELVNIEFGIMYKDAQDNFITKWRAYRDAIIAIANKEYLAVRELIASFEDGNKDLCGLSSLVYMLHRSVNKTKSKYGSCTSSRRSGALLHLIQHKPLGTDVAGAVEGKEEEYRQPFLLALGQSSINPTQFFIVLDRMVIPAGLDLVPAFDRLFKIHYVFNISYSPNLQKFWEFVDSVIYKVMAPTKAKSQVRELGSAVRAMIDSK</sequence>
<dbReference type="PANTHER" id="PTHR31025">
    <property type="entry name" value="SI:CH211-196P9.1-RELATED"/>
    <property type="match status" value="1"/>
</dbReference>
<feature type="region of interest" description="Disordered" evidence="1">
    <location>
        <begin position="170"/>
        <end position="198"/>
    </location>
</feature>
<protein>
    <recommendedName>
        <fullName evidence="4">SAM domain-containing protein</fullName>
    </recommendedName>
</protein>
<evidence type="ECO:0000313" key="3">
    <source>
        <dbReference type="Proteomes" id="UP000887568"/>
    </source>
</evidence>
<dbReference type="PANTHER" id="PTHR31025:SF29">
    <property type="entry name" value="SI:CH211-196P9.1"/>
    <property type="match status" value="1"/>
</dbReference>